<keyword evidence="8 9" id="KW-0411">Iron-sulfur</keyword>
<name>A0ABR6KMS0_9BACT</name>
<proteinExistence type="inferred from homology"/>
<keyword evidence="7 9" id="KW-0408">Iron</keyword>
<evidence type="ECO:0000259" key="10">
    <source>
        <dbReference type="PROSITE" id="PS51918"/>
    </source>
</evidence>
<dbReference type="InterPro" id="IPR001989">
    <property type="entry name" value="Radical_activat_CS"/>
</dbReference>
<comment type="similarity">
    <text evidence="2 9">Belongs to the organic radical-activating enzymes family.</text>
</comment>
<dbReference type="SFLD" id="SFLDG01067">
    <property type="entry name" value="SPASM/twitch_domain_containing"/>
    <property type="match status" value="1"/>
</dbReference>
<dbReference type="InterPro" id="IPR012838">
    <property type="entry name" value="PFL1_activating"/>
</dbReference>
<sequence>MEGKIHSLESFGTVDGPGIRFVVFMQGCPLRCLYCHNPDTWDSRGGAKYQLSPEELLAEVLRYKNFIAKGGVTVTGGEPLLQAEFLTAFFRLCREAGIHTALDTSGYICTPKALEVLDYVDLVLLDIKTIDPELHPRLTAVKLDNTLRFLDELEKRGVPVWIRHVIVPGLTDNDDALNKLAEYISRYKMVQKAELLPYHTMGAYKYEAQGIEYKLKDVEPLSAERLANAKEIFKKQGITV</sequence>
<evidence type="ECO:0000256" key="5">
    <source>
        <dbReference type="ARBA" id="ARBA00022723"/>
    </source>
</evidence>
<accession>A0ABR6KMS0</accession>
<dbReference type="SFLD" id="SFLDG01066">
    <property type="entry name" value="organic_radical-activating_enz"/>
    <property type="match status" value="1"/>
</dbReference>
<dbReference type="PROSITE" id="PS01087">
    <property type="entry name" value="RADICAL_ACTIVATING"/>
    <property type="match status" value="1"/>
</dbReference>
<evidence type="ECO:0000256" key="7">
    <source>
        <dbReference type="ARBA" id="ARBA00023004"/>
    </source>
</evidence>
<reference evidence="11 12" key="1">
    <citation type="submission" date="2020-08" db="EMBL/GenBank/DDBJ databases">
        <title>Genomic Encyclopedia of Type Strains, Phase IV (KMG-IV): sequencing the most valuable type-strain genomes for metagenomic binning, comparative biology and taxonomic classification.</title>
        <authorList>
            <person name="Goeker M."/>
        </authorList>
    </citation>
    <scope>NUCLEOTIDE SEQUENCE [LARGE SCALE GENOMIC DNA]</scope>
    <source>
        <strain evidence="11 12">DSM 102983</strain>
    </source>
</reference>
<dbReference type="PANTHER" id="PTHR30352">
    <property type="entry name" value="PYRUVATE FORMATE-LYASE-ACTIVATING ENZYME"/>
    <property type="match status" value="1"/>
</dbReference>
<gene>
    <name evidence="11" type="ORF">GGQ57_002711</name>
</gene>
<keyword evidence="9" id="KW-0963">Cytoplasm</keyword>
<dbReference type="EC" id="1.97.1.4" evidence="9"/>
<keyword evidence="12" id="KW-1185">Reference proteome</keyword>
<evidence type="ECO:0000256" key="1">
    <source>
        <dbReference type="ARBA" id="ARBA00002918"/>
    </source>
</evidence>
<comment type="catalytic activity">
    <reaction evidence="9">
        <text>glycyl-[formate C-acetyltransferase] + reduced [flavodoxin] + S-adenosyl-L-methionine = glycin-2-yl radical-[formate C-acetyltransferase] + semiquinone [flavodoxin] + 5'-deoxyadenosine + L-methionine + H(+)</text>
        <dbReference type="Rhea" id="RHEA:19225"/>
        <dbReference type="Rhea" id="RHEA-COMP:10622"/>
        <dbReference type="Rhea" id="RHEA-COMP:12190"/>
        <dbReference type="Rhea" id="RHEA-COMP:12191"/>
        <dbReference type="Rhea" id="RHEA-COMP:14480"/>
        <dbReference type="ChEBI" id="CHEBI:15378"/>
        <dbReference type="ChEBI" id="CHEBI:17319"/>
        <dbReference type="ChEBI" id="CHEBI:29947"/>
        <dbReference type="ChEBI" id="CHEBI:32722"/>
        <dbReference type="ChEBI" id="CHEBI:57618"/>
        <dbReference type="ChEBI" id="CHEBI:57844"/>
        <dbReference type="ChEBI" id="CHEBI:59789"/>
        <dbReference type="ChEBI" id="CHEBI:140311"/>
        <dbReference type="EC" id="1.97.1.4"/>
    </reaction>
</comment>
<protein>
    <recommendedName>
        <fullName evidence="9">Pyruvate formate-lyase-activating enzyme</fullName>
        <ecNumber evidence="9">1.97.1.4</ecNumber>
    </recommendedName>
</protein>
<dbReference type="InterPro" id="IPR058240">
    <property type="entry name" value="rSAM_sf"/>
</dbReference>
<dbReference type="EMBL" id="JACHOC010000005">
    <property type="protein sequence ID" value="MBB4622802.1"/>
    <property type="molecule type" value="Genomic_DNA"/>
</dbReference>
<comment type="cofactor">
    <cofactor evidence="9">
        <name>[4Fe-4S] cluster</name>
        <dbReference type="ChEBI" id="CHEBI:49883"/>
    </cofactor>
    <text evidence="9">Binds 1 [4Fe-4S] cluster. The cluster is coordinated with 3 cysteines and an exchangeable S-adenosyl-L-methionine.</text>
</comment>
<evidence type="ECO:0000313" key="12">
    <source>
        <dbReference type="Proteomes" id="UP000533637"/>
    </source>
</evidence>
<keyword evidence="4 9" id="KW-0949">S-adenosyl-L-methionine</keyword>
<dbReference type="Proteomes" id="UP000533637">
    <property type="component" value="Unassembled WGS sequence"/>
</dbReference>
<evidence type="ECO:0000256" key="9">
    <source>
        <dbReference type="RuleBase" id="RU362053"/>
    </source>
</evidence>
<dbReference type="GO" id="GO:0016829">
    <property type="term" value="F:lyase activity"/>
    <property type="evidence" value="ECO:0007669"/>
    <property type="project" value="UniProtKB-KW"/>
</dbReference>
<comment type="function">
    <text evidence="9">Activation of pyruvate formate-lyase under anaerobic conditions by generation of an organic free radical, using S-adenosylmethionine and reduced flavodoxin as cosubstrates to produce 5'-deoxy-adenosine.</text>
</comment>
<dbReference type="GO" id="GO:0043365">
    <property type="term" value="F:[formate-C-acetyltransferase]-activating enzyme activity"/>
    <property type="evidence" value="ECO:0007669"/>
    <property type="project" value="UniProtKB-EC"/>
</dbReference>
<feature type="domain" description="Radical SAM core" evidence="10">
    <location>
        <begin position="14"/>
        <end position="239"/>
    </location>
</feature>
<evidence type="ECO:0000256" key="4">
    <source>
        <dbReference type="ARBA" id="ARBA00022691"/>
    </source>
</evidence>
<keyword evidence="3 9" id="KW-0004">4Fe-4S</keyword>
<dbReference type="SFLD" id="SFLDS00029">
    <property type="entry name" value="Radical_SAM"/>
    <property type="match status" value="1"/>
</dbReference>
<evidence type="ECO:0000256" key="6">
    <source>
        <dbReference type="ARBA" id="ARBA00023002"/>
    </source>
</evidence>
<dbReference type="Gene3D" id="3.20.20.70">
    <property type="entry name" value="Aldolase class I"/>
    <property type="match status" value="1"/>
</dbReference>
<comment type="subcellular location">
    <subcellularLocation>
        <location evidence="9">Cytoplasm</location>
    </subcellularLocation>
</comment>
<dbReference type="InterPro" id="IPR034457">
    <property type="entry name" value="Organic_radical-activating"/>
</dbReference>
<dbReference type="CDD" id="cd01335">
    <property type="entry name" value="Radical_SAM"/>
    <property type="match status" value="1"/>
</dbReference>
<keyword evidence="5 9" id="KW-0479">Metal-binding</keyword>
<evidence type="ECO:0000256" key="8">
    <source>
        <dbReference type="ARBA" id="ARBA00023014"/>
    </source>
</evidence>
<dbReference type="SUPFAM" id="SSF102114">
    <property type="entry name" value="Radical SAM enzymes"/>
    <property type="match status" value="1"/>
</dbReference>
<dbReference type="InterPro" id="IPR007197">
    <property type="entry name" value="rSAM"/>
</dbReference>
<comment type="function">
    <text evidence="1">Activation of pyruvate formate-lyase 1 under anaerobic conditions by generation of an organic free radical, using S-adenosylmethionine and reduced flavodoxin as cosubstrates to produce 5'-deoxy-adenosine.</text>
</comment>
<dbReference type="PROSITE" id="PS51918">
    <property type="entry name" value="RADICAL_SAM"/>
    <property type="match status" value="1"/>
</dbReference>
<dbReference type="Pfam" id="PF04055">
    <property type="entry name" value="Radical_SAM"/>
    <property type="match status" value="1"/>
</dbReference>
<keyword evidence="11" id="KW-0670">Pyruvate</keyword>
<dbReference type="NCBIfam" id="TIGR02493">
    <property type="entry name" value="PFLA"/>
    <property type="match status" value="1"/>
</dbReference>
<comment type="caution">
    <text evidence="11">The sequence shown here is derived from an EMBL/GenBank/DDBJ whole genome shotgun (WGS) entry which is preliminary data.</text>
</comment>
<dbReference type="RefSeq" id="WP_122355983.1">
    <property type="nucleotide sequence ID" value="NZ_BMPB01000005.1"/>
</dbReference>
<dbReference type="PANTHER" id="PTHR30352:SF5">
    <property type="entry name" value="PYRUVATE FORMATE-LYASE 1-ACTIVATING ENZYME"/>
    <property type="match status" value="1"/>
</dbReference>
<keyword evidence="11" id="KW-0456">Lyase</keyword>
<dbReference type="InterPro" id="IPR013785">
    <property type="entry name" value="Aldolase_TIM"/>
</dbReference>
<evidence type="ECO:0000256" key="3">
    <source>
        <dbReference type="ARBA" id="ARBA00022485"/>
    </source>
</evidence>
<evidence type="ECO:0000256" key="2">
    <source>
        <dbReference type="ARBA" id="ARBA00009777"/>
    </source>
</evidence>
<organism evidence="11 12">
    <name type="scientific">Parabacteroides faecis</name>
    <dbReference type="NCBI Taxonomy" id="1217282"/>
    <lineage>
        <taxon>Bacteria</taxon>
        <taxon>Pseudomonadati</taxon>
        <taxon>Bacteroidota</taxon>
        <taxon>Bacteroidia</taxon>
        <taxon>Bacteroidales</taxon>
        <taxon>Tannerellaceae</taxon>
        <taxon>Parabacteroides</taxon>
    </lineage>
</organism>
<evidence type="ECO:0000313" key="11">
    <source>
        <dbReference type="EMBL" id="MBB4622802.1"/>
    </source>
</evidence>
<keyword evidence="6 9" id="KW-0560">Oxidoreductase</keyword>